<reference evidence="11 12" key="1">
    <citation type="journal article" date="2014" name="Int. J. Syst. Evol. Microbiol.">
        <title>Sneathiella chungangensis sp. nov., isolated from a marine sand, and emended description of the genus Sneathiella.</title>
        <authorList>
            <person name="Siamphan C."/>
            <person name="Kim H."/>
            <person name="Lee J.S."/>
            <person name="Kim W."/>
        </authorList>
    </citation>
    <scope>NUCLEOTIDE SEQUENCE [LARGE SCALE GENOMIC DNA]</scope>
    <source>
        <strain evidence="11 12">KCTC 32476</strain>
    </source>
</reference>
<dbReference type="EMBL" id="WTVA01000014">
    <property type="protein sequence ID" value="MZR23120.1"/>
    <property type="molecule type" value="Genomic_DNA"/>
</dbReference>
<dbReference type="GO" id="GO:0016779">
    <property type="term" value="F:nucleotidyltransferase activity"/>
    <property type="evidence" value="ECO:0007669"/>
    <property type="project" value="UniProtKB-KW"/>
</dbReference>
<dbReference type="Proteomes" id="UP000445696">
    <property type="component" value="Unassembled WGS sequence"/>
</dbReference>
<keyword evidence="8" id="KW-0694">RNA-binding</keyword>
<evidence type="ECO:0000256" key="8">
    <source>
        <dbReference type="RuleBase" id="RU003953"/>
    </source>
</evidence>
<evidence type="ECO:0000256" key="3">
    <source>
        <dbReference type="ARBA" id="ARBA00022694"/>
    </source>
</evidence>
<keyword evidence="2 8" id="KW-0808">Transferase</keyword>
<evidence type="ECO:0000313" key="11">
    <source>
        <dbReference type="EMBL" id="MZR23120.1"/>
    </source>
</evidence>
<dbReference type="PANTHER" id="PTHR46173">
    <property type="entry name" value="CCA TRNA NUCLEOTIDYLTRANSFERASE 1, MITOCHONDRIAL"/>
    <property type="match status" value="1"/>
</dbReference>
<dbReference type="Gene3D" id="3.30.460.10">
    <property type="entry name" value="Beta Polymerase, domain 2"/>
    <property type="match status" value="1"/>
</dbReference>
<dbReference type="GO" id="GO:0000166">
    <property type="term" value="F:nucleotide binding"/>
    <property type="evidence" value="ECO:0007669"/>
    <property type="project" value="UniProtKB-KW"/>
</dbReference>
<feature type="domain" description="Poly A polymerase head" evidence="9">
    <location>
        <begin position="64"/>
        <end position="185"/>
    </location>
</feature>
<proteinExistence type="inferred from homology"/>
<protein>
    <submittedName>
        <fullName evidence="11">CCA tRNA nucleotidyltransferase</fullName>
    </submittedName>
</protein>
<dbReference type="GO" id="GO:0000049">
    <property type="term" value="F:tRNA binding"/>
    <property type="evidence" value="ECO:0007669"/>
    <property type="project" value="TreeGrafter"/>
</dbReference>
<dbReference type="GO" id="GO:0046872">
    <property type="term" value="F:metal ion binding"/>
    <property type="evidence" value="ECO:0007669"/>
    <property type="project" value="UniProtKB-KW"/>
</dbReference>
<comment type="caution">
    <text evidence="11">The sequence shown here is derived from an EMBL/GenBank/DDBJ whole genome shotgun (WGS) entry which is preliminary data.</text>
</comment>
<gene>
    <name evidence="11" type="ORF">GQF03_12360</name>
</gene>
<keyword evidence="12" id="KW-1185">Reference proteome</keyword>
<dbReference type="Pfam" id="PF01743">
    <property type="entry name" value="PolyA_pol"/>
    <property type="match status" value="1"/>
</dbReference>
<evidence type="ECO:0000256" key="5">
    <source>
        <dbReference type="ARBA" id="ARBA00022723"/>
    </source>
</evidence>
<dbReference type="InterPro" id="IPR002646">
    <property type="entry name" value="PolA_pol_head_dom"/>
</dbReference>
<comment type="similarity">
    <text evidence="8">Belongs to the tRNA nucleotidyltransferase/poly(A) polymerase family.</text>
</comment>
<name>A0A845MI79_9PROT</name>
<organism evidence="11 12">
    <name type="scientific">Sneathiella chungangensis</name>
    <dbReference type="NCBI Taxonomy" id="1418234"/>
    <lineage>
        <taxon>Bacteria</taxon>
        <taxon>Pseudomonadati</taxon>
        <taxon>Pseudomonadota</taxon>
        <taxon>Alphaproteobacteria</taxon>
        <taxon>Sneathiellales</taxon>
        <taxon>Sneathiellaceae</taxon>
        <taxon>Sneathiella</taxon>
    </lineage>
</organism>
<accession>A0A845MI79</accession>
<evidence type="ECO:0000313" key="12">
    <source>
        <dbReference type="Proteomes" id="UP000445696"/>
    </source>
</evidence>
<keyword evidence="5" id="KW-0479">Metal-binding</keyword>
<dbReference type="InterPro" id="IPR043519">
    <property type="entry name" value="NT_sf"/>
</dbReference>
<evidence type="ECO:0000256" key="4">
    <source>
        <dbReference type="ARBA" id="ARBA00022695"/>
    </source>
</evidence>
<dbReference type="AlphaFoldDB" id="A0A845MI79"/>
<dbReference type="InterPro" id="IPR050264">
    <property type="entry name" value="Bact_CCA-adding_enz_type3_sf"/>
</dbReference>
<sequence length="432" mass="47976">MCRRASKMAGSSIRKSCLPKIKSSRKMPKSAGLVDISDCPPPWRSWPETNAVISALQDEGGVVRFVGGCVRDALLGIASEDIDIATDLLPGAVMQGLERAGIEALPTGLDHGTITAVCGKRHFEITTLRVDLVGHGRHADIAFTHDWEVDAERRDFTFNALYLDPTGELIDPVGGLADLKARHVRFIGNADDRIREDRLRVLRYFRFFARFGDDNPDAAALKACAKAAGDLGALSVERVQKEILLLLATETPLAALELMKETGVLEAITGVPVNLSRIASLLSLPVESDALLRFAALLHCDKDEVSRLSAKLRFSNKHKERLTHMCGKNISREMDERDQAIALYWLGKQTFADQAILLWAELTPECDFRQYLDRAERWQRPPFPVTGRDLLTHGVAEGAALGQLLNDMEIRWVESSFRLTKEELLREFLPDA</sequence>
<keyword evidence="7" id="KW-0460">Magnesium</keyword>
<dbReference type="Gene3D" id="1.10.3090.10">
    <property type="entry name" value="cca-adding enzyme, domain 2"/>
    <property type="match status" value="1"/>
</dbReference>
<evidence type="ECO:0000256" key="1">
    <source>
        <dbReference type="ARBA" id="ARBA00001946"/>
    </source>
</evidence>
<evidence type="ECO:0000259" key="9">
    <source>
        <dbReference type="Pfam" id="PF01743"/>
    </source>
</evidence>
<evidence type="ECO:0000256" key="2">
    <source>
        <dbReference type="ARBA" id="ARBA00022679"/>
    </source>
</evidence>
<dbReference type="PANTHER" id="PTHR46173:SF1">
    <property type="entry name" value="CCA TRNA NUCLEOTIDYLTRANSFERASE 1, MITOCHONDRIAL"/>
    <property type="match status" value="1"/>
</dbReference>
<dbReference type="Pfam" id="PF12627">
    <property type="entry name" value="PolyA_pol_RNAbd"/>
    <property type="match status" value="1"/>
</dbReference>
<dbReference type="SUPFAM" id="SSF81301">
    <property type="entry name" value="Nucleotidyltransferase"/>
    <property type="match status" value="1"/>
</dbReference>
<keyword evidence="3" id="KW-0819">tRNA processing</keyword>
<dbReference type="SUPFAM" id="SSF81891">
    <property type="entry name" value="Poly A polymerase C-terminal region-like"/>
    <property type="match status" value="1"/>
</dbReference>
<dbReference type="InterPro" id="IPR032828">
    <property type="entry name" value="PolyA_RNA-bd"/>
</dbReference>
<comment type="cofactor">
    <cofactor evidence="1">
        <name>Mg(2+)</name>
        <dbReference type="ChEBI" id="CHEBI:18420"/>
    </cofactor>
</comment>
<evidence type="ECO:0000256" key="7">
    <source>
        <dbReference type="ARBA" id="ARBA00022842"/>
    </source>
</evidence>
<dbReference type="CDD" id="cd05398">
    <property type="entry name" value="NT_ClassII-CCAase"/>
    <property type="match status" value="1"/>
</dbReference>
<keyword evidence="6" id="KW-0547">Nucleotide-binding</keyword>
<evidence type="ECO:0000256" key="6">
    <source>
        <dbReference type="ARBA" id="ARBA00022741"/>
    </source>
</evidence>
<evidence type="ECO:0000259" key="10">
    <source>
        <dbReference type="Pfam" id="PF12627"/>
    </source>
</evidence>
<feature type="domain" description="tRNA nucleotidyltransferase/poly(A) polymerase RNA and SrmB- binding" evidence="10">
    <location>
        <begin position="219"/>
        <end position="268"/>
    </location>
</feature>
<dbReference type="GO" id="GO:0008033">
    <property type="term" value="P:tRNA processing"/>
    <property type="evidence" value="ECO:0007669"/>
    <property type="project" value="UniProtKB-KW"/>
</dbReference>
<keyword evidence="4" id="KW-0548">Nucleotidyltransferase</keyword>